<organism evidence="1 2">
    <name type="scientific">Undibacterium piscinae</name>
    <dbReference type="NCBI Taxonomy" id="2495591"/>
    <lineage>
        <taxon>Bacteria</taxon>
        <taxon>Pseudomonadati</taxon>
        <taxon>Pseudomonadota</taxon>
        <taxon>Betaproteobacteria</taxon>
        <taxon>Burkholderiales</taxon>
        <taxon>Oxalobacteraceae</taxon>
        <taxon>Undibacterium</taxon>
    </lineage>
</organism>
<gene>
    <name evidence="1" type="ORF">EJG51_002415</name>
</gene>
<proteinExistence type="predicted"/>
<reference evidence="1 2" key="1">
    <citation type="journal article" date="2019" name="Int. J. Syst. Evol. Microbiol.">
        <title>Undibacterium piscinae sp. nov., isolated from Korean shiner intestine.</title>
        <authorList>
            <person name="Lee S.Y."/>
            <person name="Kang W."/>
            <person name="Kim P.S."/>
            <person name="Kim H.S."/>
            <person name="Sung H."/>
            <person name="Shin N.R."/>
            <person name="Whon T.W."/>
            <person name="Yun J.H."/>
            <person name="Lee J.Y."/>
            <person name="Lee J.Y."/>
            <person name="Jung M.J."/>
            <person name="Jeong Y.S."/>
            <person name="Tak E.J."/>
            <person name="Han J.E."/>
            <person name="Hyun D.W."/>
            <person name="Kang M.S."/>
            <person name="Lee K.E."/>
            <person name="Lee B.H."/>
            <person name="Bae J.W."/>
        </authorList>
    </citation>
    <scope>NUCLEOTIDE SEQUENCE [LARGE SCALE GENOMIC DNA]</scope>
    <source>
        <strain evidence="1 2">S11R28</strain>
    </source>
</reference>
<name>A0A6M4A1A5_9BURK</name>
<evidence type="ECO:0000313" key="1">
    <source>
        <dbReference type="EMBL" id="QJQ04893.1"/>
    </source>
</evidence>
<dbReference type="KEGG" id="upi:EJG51_002415"/>
<keyword evidence="2" id="KW-1185">Reference proteome</keyword>
<dbReference type="Proteomes" id="UP000274350">
    <property type="component" value="Chromosome"/>
</dbReference>
<accession>A0A6M4A1A5</accession>
<evidence type="ECO:0000313" key="2">
    <source>
        <dbReference type="Proteomes" id="UP000274350"/>
    </source>
</evidence>
<sequence>MAAPARTTLKRHEGRLRMCYLSHWSHPLRMLQLGFDASDAEESIGIMAR</sequence>
<dbReference type="AlphaFoldDB" id="A0A6M4A1A5"/>
<protein>
    <submittedName>
        <fullName evidence="1">Uncharacterized protein</fullName>
    </submittedName>
</protein>
<dbReference type="EMBL" id="CP051152">
    <property type="protein sequence ID" value="QJQ04893.1"/>
    <property type="molecule type" value="Genomic_DNA"/>
</dbReference>